<feature type="compositionally biased region" description="Basic and acidic residues" evidence="1">
    <location>
        <begin position="1"/>
        <end position="12"/>
    </location>
</feature>
<dbReference type="GO" id="GO:0019210">
    <property type="term" value="F:kinase inhibitor activity"/>
    <property type="evidence" value="ECO:0007669"/>
    <property type="project" value="InterPro"/>
</dbReference>
<dbReference type="AlphaFoldDB" id="A0A2I0B4A9"/>
<accession>A0A2I0B4A9</accession>
<evidence type="ECO:0000256" key="1">
    <source>
        <dbReference type="SAM" id="MobiDB-lite"/>
    </source>
</evidence>
<gene>
    <name evidence="2" type="primary">MAKR1</name>
    <name evidence="2" type="ORF">AXF42_Ash012210</name>
</gene>
<dbReference type="GO" id="GO:0016301">
    <property type="term" value="F:kinase activity"/>
    <property type="evidence" value="ECO:0007669"/>
    <property type="project" value="UniProtKB-KW"/>
</dbReference>
<organism evidence="2 3">
    <name type="scientific">Apostasia shenzhenica</name>
    <dbReference type="NCBI Taxonomy" id="1088818"/>
    <lineage>
        <taxon>Eukaryota</taxon>
        <taxon>Viridiplantae</taxon>
        <taxon>Streptophyta</taxon>
        <taxon>Embryophyta</taxon>
        <taxon>Tracheophyta</taxon>
        <taxon>Spermatophyta</taxon>
        <taxon>Magnoliopsida</taxon>
        <taxon>Liliopsida</taxon>
        <taxon>Asparagales</taxon>
        <taxon>Orchidaceae</taxon>
        <taxon>Apostasioideae</taxon>
        <taxon>Apostasia</taxon>
    </lineage>
</organism>
<evidence type="ECO:0000313" key="2">
    <source>
        <dbReference type="EMBL" id="PKA62623.1"/>
    </source>
</evidence>
<dbReference type="PANTHER" id="PTHR33312:SF8">
    <property type="entry name" value="MEMBRANE-ASSOCIATED KINASE REGULATOR 1-RELATED"/>
    <property type="match status" value="1"/>
</dbReference>
<dbReference type="Proteomes" id="UP000236161">
    <property type="component" value="Unassembled WGS sequence"/>
</dbReference>
<reference evidence="2 3" key="1">
    <citation type="journal article" date="2017" name="Nature">
        <title>The Apostasia genome and the evolution of orchids.</title>
        <authorList>
            <person name="Zhang G.Q."/>
            <person name="Liu K.W."/>
            <person name="Li Z."/>
            <person name="Lohaus R."/>
            <person name="Hsiao Y.Y."/>
            <person name="Niu S.C."/>
            <person name="Wang J.Y."/>
            <person name="Lin Y.C."/>
            <person name="Xu Q."/>
            <person name="Chen L.J."/>
            <person name="Yoshida K."/>
            <person name="Fujiwara S."/>
            <person name="Wang Z.W."/>
            <person name="Zhang Y.Q."/>
            <person name="Mitsuda N."/>
            <person name="Wang M."/>
            <person name="Liu G.H."/>
            <person name="Pecoraro L."/>
            <person name="Huang H.X."/>
            <person name="Xiao X.J."/>
            <person name="Lin M."/>
            <person name="Wu X.Y."/>
            <person name="Wu W.L."/>
            <person name="Chen Y.Y."/>
            <person name="Chang S.B."/>
            <person name="Sakamoto S."/>
            <person name="Ohme-Takagi M."/>
            <person name="Yagi M."/>
            <person name="Zeng S.J."/>
            <person name="Shen C.Y."/>
            <person name="Yeh C.M."/>
            <person name="Luo Y.B."/>
            <person name="Tsai W.C."/>
            <person name="Van de Peer Y."/>
            <person name="Liu Z.J."/>
        </authorList>
    </citation>
    <scope>NUCLEOTIDE SEQUENCE [LARGE SCALE GENOMIC DNA]</scope>
    <source>
        <strain evidence="3">cv. Shenzhen</strain>
        <tissue evidence="2">Stem</tissue>
    </source>
</reference>
<name>A0A2I0B4A9_9ASPA</name>
<feature type="region of interest" description="Disordered" evidence="1">
    <location>
        <begin position="1"/>
        <end position="36"/>
    </location>
</feature>
<dbReference type="GO" id="GO:0005886">
    <property type="term" value="C:plasma membrane"/>
    <property type="evidence" value="ECO:0007669"/>
    <property type="project" value="InterPro"/>
</dbReference>
<dbReference type="InterPro" id="IPR039620">
    <property type="entry name" value="BKI1/MAKR1/3/4"/>
</dbReference>
<dbReference type="STRING" id="1088818.A0A2I0B4A9"/>
<proteinExistence type="predicted"/>
<protein>
    <submittedName>
        <fullName evidence="2">Putative membrane-associated kinase regulator 1</fullName>
    </submittedName>
</protein>
<keyword evidence="2" id="KW-0418">Kinase</keyword>
<dbReference type="OrthoDB" id="1927169at2759"/>
<keyword evidence="2" id="KW-0808">Transferase</keyword>
<feature type="compositionally biased region" description="Low complexity" evidence="1">
    <location>
        <begin position="23"/>
        <end position="33"/>
    </location>
</feature>
<dbReference type="PANTHER" id="PTHR33312">
    <property type="entry name" value="MEMBRANE-ASSOCIATED KINASE REGULATOR 4-RELATED"/>
    <property type="match status" value="1"/>
</dbReference>
<feature type="compositionally biased region" description="Low complexity" evidence="1">
    <location>
        <begin position="219"/>
        <end position="228"/>
    </location>
</feature>
<feature type="region of interest" description="Disordered" evidence="1">
    <location>
        <begin position="189"/>
        <end position="229"/>
    </location>
</feature>
<evidence type="ECO:0000313" key="3">
    <source>
        <dbReference type="Proteomes" id="UP000236161"/>
    </source>
</evidence>
<sequence length="338" mass="35675">MGKARNPGEYRRRPAGGGGAVTSSPSPSSSSSSDFEFTVSLSPACKHSAALDLCPADELFYKGQLLPLQLSPRLSLVRSLLLSSSTTSSDAAVSRDSTGSSSSCFSGDGALPHCDSSHASFSADEETGRRLPSSGSKRRYLSSLISSVFLHRGSKKDKTAPAASATSSAKEKIKKYVKKVKPLYEKFYSLQQKQSNPHRRRESQKKNFSFSIRKERESTASSFMSSASGKRDDGPCCAAANSPANSFSGDLRYPLGKQCAASCPSSMRSSPSHSGILHGRAGCGGCCQDDPSSSSMEELQNAVQGAIAHCKSTMIIASKKKAMGSVNYSGDDDLICAA</sequence>
<keyword evidence="3" id="KW-1185">Reference proteome</keyword>
<dbReference type="EMBL" id="KZ451916">
    <property type="protein sequence ID" value="PKA62623.1"/>
    <property type="molecule type" value="Genomic_DNA"/>
</dbReference>